<organism evidence="1 2">
    <name type="scientific">Panagrolaimus sp. JU765</name>
    <dbReference type="NCBI Taxonomy" id="591449"/>
    <lineage>
        <taxon>Eukaryota</taxon>
        <taxon>Metazoa</taxon>
        <taxon>Ecdysozoa</taxon>
        <taxon>Nematoda</taxon>
        <taxon>Chromadorea</taxon>
        <taxon>Rhabditida</taxon>
        <taxon>Tylenchina</taxon>
        <taxon>Panagrolaimomorpha</taxon>
        <taxon>Panagrolaimoidea</taxon>
        <taxon>Panagrolaimidae</taxon>
        <taxon>Panagrolaimus</taxon>
    </lineage>
</organism>
<dbReference type="WBParaSite" id="JU765_v2.g10546.t1">
    <property type="protein sequence ID" value="JU765_v2.g10546.t1"/>
    <property type="gene ID" value="JU765_v2.g10546"/>
</dbReference>
<name>A0AC34PW05_9BILA</name>
<reference evidence="2" key="1">
    <citation type="submission" date="2022-11" db="UniProtKB">
        <authorList>
            <consortium name="WormBaseParasite"/>
        </authorList>
    </citation>
    <scope>IDENTIFICATION</scope>
</reference>
<evidence type="ECO:0000313" key="1">
    <source>
        <dbReference type="Proteomes" id="UP000887576"/>
    </source>
</evidence>
<dbReference type="Proteomes" id="UP000887576">
    <property type="component" value="Unplaced"/>
</dbReference>
<accession>A0AC34PW05</accession>
<protein>
    <submittedName>
        <fullName evidence="2">Uncharacterized protein</fullName>
    </submittedName>
</protein>
<evidence type="ECO:0000313" key="2">
    <source>
        <dbReference type="WBParaSite" id="JU765_v2.g10546.t1"/>
    </source>
</evidence>
<sequence>MGSESSKITGSKDPAKPKNKKISVPTRKQSVNTGRVTLPPTIKIATSISCTNGFLVNENDRKLQVDRPDVNRNRSGSGSSERSNSIKYKSHPVPCRYRNLIQGCFQNPHEVIGRRILKRTAELRPDFAKFYFALTQEQREEIEESIKYLLKKTVCNVDFLDEIQRMAENFGERFVPFRSIGFKADFFATVADATIKECAFLDNAIHPAHQTLSAFSQFITMVFSSVRDGYYNEMRRLRRTSNSFSTGSNSSCRRKKPSLDSSTTSELPLSVRSMSPSNESRLSDECFTPIHECDEGFLKPPEMVSTRTN</sequence>
<proteinExistence type="predicted"/>